<dbReference type="EMBL" id="SPHZ02000004">
    <property type="protein sequence ID" value="KAF0922591.1"/>
    <property type="molecule type" value="Genomic_DNA"/>
</dbReference>
<evidence type="ECO:0000256" key="2">
    <source>
        <dbReference type="SAM" id="MobiDB-lite"/>
    </source>
</evidence>
<keyword evidence="1" id="KW-0175">Coiled coil</keyword>
<gene>
    <name evidence="3" type="ORF">E2562_039504</name>
</gene>
<accession>A0A6G1ED42</accession>
<dbReference type="AlphaFoldDB" id="A0A6G1ED42"/>
<evidence type="ECO:0000313" key="3">
    <source>
        <dbReference type="EMBL" id="KAF0922591.1"/>
    </source>
</evidence>
<name>A0A6G1ED42_9ORYZ</name>
<evidence type="ECO:0000256" key="1">
    <source>
        <dbReference type="SAM" id="Coils"/>
    </source>
</evidence>
<feature type="coiled-coil region" evidence="1">
    <location>
        <begin position="153"/>
        <end position="180"/>
    </location>
</feature>
<keyword evidence="4" id="KW-1185">Reference proteome</keyword>
<evidence type="ECO:0000313" key="4">
    <source>
        <dbReference type="Proteomes" id="UP000479710"/>
    </source>
</evidence>
<organism evidence="3 4">
    <name type="scientific">Oryza meyeriana var. granulata</name>
    <dbReference type="NCBI Taxonomy" id="110450"/>
    <lineage>
        <taxon>Eukaryota</taxon>
        <taxon>Viridiplantae</taxon>
        <taxon>Streptophyta</taxon>
        <taxon>Embryophyta</taxon>
        <taxon>Tracheophyta</taxon>
        <taxon>Spermatophyta</taxon>
        <taxon>Magnoliopsida</taxon>
        <taxon>Liliopsida</taxon>
        <taxon>Poales</taxon>
        <taxon>Poaceae</taxon>
        <taxon>BOP clade</taxon>
        <taxon>Oryzoideae</taxon>
        <taxon>Oryzeae</taxon>
        <taxon>Oryzinae</taxon>
        <taxon>Oryza</taxon>
        <taxon>Oryza meyeriana</taxon>
    </lineage>
</organism>
<protein>
    <submittedName>
        <fullName evidence="3">Uncharacterized protein</fullName>
    </submittedName>
</protein>
<sequence length="182" mass="20357">MPPWVDAPEEDPRFDPRHSRPAWLYTGDRDATRTHVSASHNWEQAELAYMLRVVIGSGNVPASELPREDLVLCNDLGKLALQAILPMCDTKGIFERMSRRALGSVCILGVDGDEARQDGGCRQLESLICTAKVVYNRDVAEVEWERSALNAKRVEAVTVREEATKALRELEDQQEAITILKA</sequence>
<feature type="region of interest" description="Disordered" evidence="2">
    <location>
        <begin position="1"/>
        <end position="21"/>
    </location>
</feature>
<proteinExistence type="predicted"/>
<reference evidence="3 4" key="1">
    <citation type="submission" date="2019-11" db="EMBL/GenBank/DDBJ databases">
        <title>Whole genome sequence of Oryza granulata.</title>
        <authorList>
            <person name="Li W."/>
        </authorList>
    </citation>
    <scope>NUCLEOTIDE SEQUENCE [LARGE SCALE GENOMIC DNA]</scope>
    <source>
        <strain evidence="4">cv. Menghai</strain>
        <tissue evidence="3">Leaf</tissue>
    </source>
</reference>
<comment type="caution">
    <text evidence="3">The sequence shown here is derived from an EMBL/GenBank/DDBJ whole genome shotgun (WGS) entry which is preliminary data.</text>
</comment>
<dbReference type="Proteomes" id="UP000479710">
    <property type="component" value="Unassembled WGS sequence"/>
</dbReference>